<evidence type="ECO:0000313" key="6">
    <source>
        <dbReference type="EMBL" id="KAF2218196.1"/>
    </source>
</evidence>
<comment type="similarity">
    <text evidence="1">Belongs to the aldehyde dehydrogenase family.</text>
</comment>
<evidence type="ECO:0000256" key="1">
    <source>
        <dbReference type="ARBA" id="ARBA00009986"/>
    </source>
</evidence>
<feature type="region of interest" description="Disordered" evidence="4">
    <location>
        <begin position="1"/>
        <end position="34"/>
    </location>
</feature>
<accession>A0A6A6FXH5</accession>
<organism evidence="6 7">
    <name type="scientific">Elsinoe ampelina</name>
    <dbReference type="NCBI Taxonomy" id="302913"/>
    <lineage>
        <taxon>Eukaryota</taxon>
        <taxon>Fungi</taxon>
        <taxon>Dikarya</taxon>
        <taxon>Ascomycota</taxon>
        <taxon>Pezizomycotina</taxon>
        <taxon>Dothideomycetes</taxon>
        <taxon>Dothideomycetidae</taxon>
        <taxon>Myriangiales</taxon>
        <taxon>Elsinoaceae</taxon>
        <taxon>Elsinoe</taxon>
    </lineage>
</organism>
<dbReference type="InterPro" id="IPR015590">
    <property type="entry name" value="Aldehyde_DH_dom"/>
</dbReference>
<dbReference type="GO" id="GO:0004029">
    <property type="term" value="F:aldehyde dehydrogenase (NAD+) activity"/>
    <property type="evidence" value="ECO:0007669"/>
    <property type="project" value="UniProtKB-EC"/>
</dbReference>
<evidence type="ECO:0000256" key="3">
    <source>
        <dbReference type="ARBA" id="ARBA00049194"/>
    </source>
</evidence>
<dbReference type="Gene3D" id="3.40.309.10">
    <property type="entry name" value="Aldehyde Dehydrogenase, Chain A, domain 2"/>
    <property type="match status" value="1"/>
</dbReference>
<dbReference type="InterPro" id="IPR016161">
    <property type="entry name" value="Ald_DH/histidinol_DH"/>
</dbReference>
<evidence type="ECO:0000259" key="5">
    <source>
        <dbReference type="Pfam" id="PF00171"/>
    </source>
</evidence>
<protein>
    <recommendedName>
        <fullName evidence="2">aldehyde dehydrogenase (NAD(+))</fullName>
        <ecNumber evidence="2">1.2.1.3</ecNumber>
    </recommendedName>
</protein>
<dbReference type="EMBL" id="ML992568">
    <property type="protein sequence ID" value="KAF2218196.1"/>
    <property type="molecule type" value="Genomic_DNA"/>
</dbReference>
<dbReference type="PANTHER" id="PTHR11699">
    <property type="entry name" value="ALDEHYDE DEHYDROGENASE-RELATED"/>
    <property type="match status" value="1"/>
</dbReference>
<dbReference type="SUPFAM" id="SSF53720">
    <property type="entry name" value="ALDH-like"/>
    <property type="match status" value="1"/>
</dbReference>
<reference evidence="7" key="1">
    <citation type="journal article" date="2020" name="Stud. Mycol.">
        <title>101 Dothideomycetes genomes: A test case for predicting lifestyles and emergence of pathogens.</title>
        <authorList>
            <person name="Haridas S."/>
            <person name="Albert R."/>
            <person name="Binder M."/>
            <person name="Bloem J."/>
            <person name="LaButti K."/>
            <person name="Salamov A."/>
            <person name="Andreopoulos B."/>
            <person name="Baker S."/>
            <person name="Barry K."/>
            <person name="Bills G."/>
            <person name="Bluhm B."/>
            <person name="Cannon C."/>
            <person name="Castanera R."/>
            <person name="Culley D."/>
            <person name="Daum C."/>
            <person name="Ezra D."/>
            <person name="Gonzalez J."/>
            <person name="Henrissat B."/>
            <person name="Kuo A."/>
            <person name="Liang C."/>
            <person name="Lipzen A."/>
            <person name="Lutzoni F."/>
            <person name="Magnuson J."/>
            <person name="Mondo S."/>
            <person name="Nolan M."/>
            <person name="Ohm R."/>
            <person name="Pangilinan J."/>
            <person name="Park H.-J."/>
            <person name="Ramirez L."/>
            <person name="Alfaro M."/>
            <person name="Sun H."/>
            <person name="Tritt A."/>
            <person name="Yoshinaga Y."/>
            <person name="Zwiers L.-H."/>
            <person name="Turgeon B."/>
            <person name="Goodwin S."/>
            <person name="Spatafora J."/>
            <person name="Crous P."/>
            <person name="Grigoriev I."/>
        </authorList>
    </citation>
    <scope>NUCLEOTIDE SEQUENCE [LARGE SCALE GENOMIC DNA]</scope>
    <source>
        <strain evidence="7">CECT 20119</strain>
    </source>
</reference>
<dbReference type="AlphaFoldDB" id="A0A6A6FXH5"/>
<name>A0A6A6FXH5_9PEZI</name>
<proteinExistence type="inferred from homology"/>
<evidence type="ECO:0000313" key="7">
    <source>
        <dbReference type="Proteomes" id="UP000799538"/>
    </source>
</evidence>
<gene>
    <name evidence="6" type="ORF">BDZ85DRAFT_208573</name>
</gene>
<evidence type="ECO:0000256" key="4">
    <source>
        <dbReference type="SAM" id="MobiDB-lite"/>
    </source>
</evidence>
<comment type="catalytic activity">
    <reaction evidence="3">
        <text>an aldehyde + NAD(+) + H2O = a carboxylate + NADH + 2 H(+)</text>
        <dbReference type="Rhea" id="RHEA:16185"/>
        <dbReference type="ChEBI" id="CHEBI:15377"/>
        <dbReference type="ChEBI" id="CHEBI:15378"/>
        <dbReference type="ChEBI" id="CHEBI:17478"/>
        <dbReference type="ChEBI" id="CHEBI:29067"/>
        <dbReference type="ChEBI" id="CHEBI:57540"/>
        <dbReference type="ChEBI" id="CHEBI:57945"/>
        <dbReference type="EC" id="1.2.1.3"/>
    </reaction>
</comment>
<dbReference type="Proteomes" id="UP000799538">
    <property type="component" value="Unassembled WGS sequence"/>
</dbReference>
<dbReference type="EC" id="1.2.1.3" evidence="2"/>
<dbReference type="InterPro" id="IPR016163">
    <property type="entry name" value="Ald_DH_C"/>
</dbReference>
<feature type="domain" description="Aldehyde dehydrogenase" evidence="5">
    <location>
        <begin position="1"/>
        <end position="51"/>
    </location>
</feature>
<dbReference type="Pfam" id="PF00171">
    <property type="entry name" value="Aldedh"/>
    <property type="match status" value="1"/>
</dbReference>
<dbReference type="OrthoDB" id="3931863at2759"/>
<feature type="non-terminal residue" evidence="6">
    <location>
        <position position="1"/>
    </location>
</feature>
<sequence>RAAATVESGCVSINTPHLPDPNTPLGGTKQSGQGRELGGEGLYAYLEPKTIHIKYV</sequence>
<evidence type="ECO:0000256" key="2">
    <source>
        <dbReference type="ARBA" id="ARBA00024226"/>
    </source>
</evidence>
<keyword evidence="7" id="KW-1185">Reference proteome</keyword>